<organism evidence="1 2">
    <name type="scientific">Flavobacterium urumqiense</name>
    <dbReference type="NCBI Taxonomy" id="935224"/>
    <lineage>
        <taxon>Bacteria</taxon>
        <taxon>Pseudomonadati</taxon>
        <taxon>Bacteroidota</taxon>
        <taxon>Flavobacteriia</taxon>
        <taxon>Flavobacteriales</taxon>
        <taxon>Flavobacteriaceae</taxon>
        <taxon>Flavobacterium</taxon>
    </lineage>
</organism>
<dbReference type="Proteomes" id="UP000236737">
    <property type="component" value="Unassembled WGS sequence"/>
</dbReference>
<gene>
    <name evidence="1" type="ORF">SAMN04488130_11518</name>
</gene>
<proteinExistence type="predicted"/>
<accession>A0A1H6AF69</accession>
<name>A0A1H6AF69_9FLAO</name>
<evidence type="ECO:0000313" key="2">
    <source>
        <dbReference type="Proteomes" id="UP000236737"/>
    </source>
</evidence>
<protein>
    <submittedName>
        <fullName evidence="1">Uncharacterized protein</fullName>
    </submittedName>
</protein>
<evidence type="ECO:0000313" key="1">
    <source>
        <dbReference type="EMBL" id="SEG46396.1"/>
    </source>
</evidence>
<dbReference type="EMBL" id="FNVP01000015">
    <property type="protein sequence ID" value="SEG46396.1"/>
    <property type="molecule type" value="Genomic_DNA"/>
</dbReference>
<dbReference type="RefSeq" id="WP_279627802.1">
    <property type="nucleotide sequence ID" value="NZ_FNVP01000015.1"/>
</dbReference>
<keyword evidence="2" id="KW-1185">Reference proteome</keyword>
<sequence>MKKIIIRKARRTDLKKLLALEQGITAAERFFYPTLKEEKIQY</sequence>
<dbReference type="AlphaFoldDB" id="A0A1H6AF69"/>
<reference evidence="2" key="1">
    <citation type="submission" date="2016-10" db="EMBL/GenBank/DDBJ databases">
        <authorList>
            <person name="Varghese N."/>
            <person name="Submissions S."/>
        </authorList>
    </citation>
    <scope>NUCLEOTIDE SEQUENCE [LARGE SCALE GENOMIC DNA]</scope>
    <source>
        <strain evidence="2">CGMCC 1.9230</strain>
    </source>
</reference>